<dbReference type="Pfam" id="PF00002">
    <property type="entry name" value="7tm_2"/>
    <property type="match status" value="1"/>
</dbReference>
<dbReference type="GO" id="GO:0007166">
    <property type="term" value="P:cell surface receptor signaling pathway"/>
    <property type="evidence" value="ECO:0007669"/>
    <property type="project" value="InterPro"/>
</dbReference>
<dbReference type="PROSITE" id="PS00650">
    <property type="entry name" value="G_PROTEIN_RECEP_F2_2"/>
    <property type="match status" value="1"/>
</dbReference>
<dbReference type="InterPro" id="IPR057244">
    <property type="entry name" value="GAIN_B"/>
</dbReference>
<evidence type="ECO:0000259" key="12">
    <source>
        <dbReference type="PROSITE" id="PS50261"/>
    </source>
</evidence>
<dbReference type="FunFam" id="1.20.1070.10:FF:000058">
    <property type="entry name" value="Adhesion G protein-coupled receptor F5"/>
    <property type="match status" value="1"/>
</dbReference>
<dbReference type="PANTHER" id="PTHR12011:SF347">
    <property type="entry name" value="FI21270P1-RELATED"/>
    <property type="match status" value="1"/>
</dbReference>
<feature type="region of interest" description="Disordered" evidence="9">
    <location>
        <begin position="1"/>
        <end position="25"/>
    </location>
</feature>
<dbReference type="Gene3D" id="1.20.1070.10">
    <property type="entry name" value="Rhodopsin 7-helix transmembrane proteins"/>
    <property type="match status" value="1"/>
</dbReference>
<keyword evidence="6 10" id="KW-0472">Membrane</keyword>
<proteinExistence type="inferred from homology"/>
<dbReference type="GO" id="GO:0004930">
    <property type="term" value="F:G protein-coupled receptor activity"/>
    <property type="evidence" value="ECO:0007669"/>
    <property type="project" value="InterPro"/>
</dbReference>
<keyword evidence="8" id="KW-0325">Glycoprotein</keyword>
<evidence type="ECO:0000313" key="13">
    <source>
        <dbReference type="EMBL" id="KAK7090523.1"/>
    </source>
</evidence>
<feature type="transmembrane region" description="Helical" evidence="10">
    <location>
        <begin position="586"/>
        <end position="604"/>
    </location>
</feature>
<protein>
    <submittedName>
        <fullName evidence="13">Uncharacterized protein</fullName>
    </submittedName>
</protein>
<comment type="subcellular location">
    <subcellularLocation>
        <location evidence="1">Membrane</location>
        <topology evidence="1">Multi-pass membrane protein</topology>
    </subcellularLocation>
</comment>
<gene>
    <name evidence="13" type="ORF">V1264_010307</name>
</gene>
<dbReference type="SMART" id="SM00303">
    <property type="entry name" value="GPS"/>
    <property type="match status" value="1"/>
</dbReference>
<name>A0AAN9AP09_9CAEN</name>
<evidence type="ECO:0000256" key="9">
    <source>
        <dbReference type="SAM" id="MobiDB-lite"/>
    </source>
</evidence>
<evidence type="ECO:0000256" key="4">
    <source>
        <dbReference type="ARBA" id="ARBA00022729"/>
    </source>
</evidence>
<dbReference type="GO" id="GO:0005886">
    <property type="term" value="C:plasma membrane"/>
    <property type="evidence" value="ECO:0007669"/>
    <property type="project" value="TreeGrafter"/>
</dbReference>
<feature type="transmembrane region" description="Helical" evidence="10">
    <location>
        <begin position="538"/>
        <end position="566"/>
    </location>
</feature>
<dbReference type="Pfam" id="PF01825">
    <property type="entry name" value="GPS"/>
    <property type="match status" value="1"/>
</dbReference>
<feature type="domain" description="G-protein coupled receptors family 2 profile 2" evidence="12">
    <location>
        <begin position="394"/>
        <end position="633"/>
    </location>
</feature>
<evidence type="ECO:0000313" key="14">
    <source>
        <dbReference type="Proteomes" id="UP001374579"/>
    </source>
</evidence>
<dbReference type="PANTHER" id="PTHR12011">
    <property type="entry name" value="ADHESION G-PROTEIN COUPLED RECEPTOR"/>
    <property type="match status" value="1"/>
</dbReference>
<evidence type="ECO:0000256" key="3">
    <source>
        <dbReference type="ARBA" id="ARBA00022692"/>
    </source>
</evidence>
<evidence type="ECO:0000259" key="11">
    <source>
        <dbReference type="PROSITE" id="PS50221"/>
    </source>
</evidence>
<keyword evidence="3 10" id="KW-0812">Transmembrane</keyword>
<keyword evidence="4" id="KW-0732">Signal</keyword>
<feature type="transmembrane region" description="Helical" evidence="10">
    <location>
        <begin position="427"/>
        <end position="447"/>
    </location>
</feature>
<accession>A0AAN9AP09</accession>
<evidence type="ECO:0000256" key="1">
    <source>
        <dbReference type="ARBA" id="ARBA00004141"/>
    </source>
</evidence>
<evidence type="ECO:0000256" key="2">
    <source>
        <dbReference type="ARBA" id="ARBA00007343"/>
    </source>
</evidence>
<evidence type="ECO:0000256" key="10">
    <source>
        <dbReference type="SAM" id="Phobius"/>
    </source>
</evidence>
<comment type="caution">
    <text evidence="13">The sequence shown here is derived from an EMBL/GenBank/DDBJ whole genome shotgun (WGS) entry which is preliminary data.</text>
</comment>
<evidence type="ECO:0000256" key="6">
    <source>
        <dbReference type="ARBA" id="ARBA00023136"/>
    </source>
</evidence>
<dbReference type="SUPFAM" id="SSF81321">
    <property type="entry name" value="Family A G protein-coupled receptor-like"/>
    <property type="match status" value="1"/>
</dbReference>
<keyword evidence="14" id="KW-1185">Reference proteome</keyword>
<dbReference type="Proteomes" id="UP001374579">
    <property type="component" value="Unassembled WGS sequence"/>
</dbReference>
<feature type="compositionally biased region" description="Polar residues" evidence="9">
    <location>
        <begin position="1"/>
        <end position="21"/>
    </location>
</feature>
<dbReference type="PRINTS" id="PR00249">
    <property type="entry name" value="GPCRSECRETIN"/>
</dbReference>
<evidence type="ECO:0000256" key="5">
    <source>
        <dbReference type="ARBA" id="ARBA00022989"/>
    </source>
</evidence>
<keyword evidence="5 10" id="KW-1133">Transmembrane helix</keyword>
<dbReference type="InterPro" id="IPR017983">
    <property type="entry name" value="GPCR_2_secretin-like_CS"/>
</dbReference>
<sequence>MTTQQATANPLTGADNSSSPCVPQDDGSCVPFDELLIGVLGSLKEGALDDLLNDTGTDLGDVMHGRQTLPDDHHTALSVINMLKASRNRTDVTQQVIKDLDVSNMTHQEAGSAMEAIYDLLVADNSTEEGGDDRVASLLFKMAYVSSVDSDMLTTFAKSTALVLYGEGQKPQKKDKKEMQVVRVLQSMERILTTSNVSSLQQNLDQLVMSVVDVNMTQSSDDVTLNVKVGDAANVMRLSRSLFPSDEGKVSSVVYTDIHHLLPSNRQGSLKGGVVNSHVISLVVHNGIECCGHYFLTSGTGTGIHTDEHDFHDHLDFTVNFTLPRLNAGRPGMDEQRWCVHWKFHSGAWSEDGCWLLEHNLTHTTCTCNHLSTFAVLVTFTKPAQISAENERGMFVLTAIGCSLSIAGLTFTLLTYIYLRILHRERILIHASLALSLLLAQVLFISSDHARDNEVACKIVAALLHFLFMAAFSWMLVEGMALYRTCTRGLLYSSDMRLKYSIIGWGLPLIVVVISLGVEFPNYGRGLQNSCWLSVNKGLIWAFLAPMLVIVSLNVLILCLVIRVFLTLRANSQKTETARARAGLRAMLMLLPLLGTTWLLSLLVPLSSVFGYLFIVCNSLQGLMIFVLHCLSNEEVRRFLAMKRGGSRSRTSESNLSVIGWRRRSPALTFDDVKVRIPQRGHCAQNEGRKTAWV</sequence>
<dbReference type="PROSITE" id="PS50221">
    <property type="entry name" value="GAIN_B"/>
    <property type="match status" value="1"/>
</dbReference>
<keyword evidence="7" id="KW-1015">Disulfide bond</keyword>
<dbReference type="InterPro" id="IPR017981">
    <property type="entry name" value="GPCR_2-like_7TM"/>
</dbReference>
<evidence type="ECO:0000256" key="7">
    <source>
        <dbReference type="ARBA" id="ARBA00023157"/>
    </source>
</evidence>
<feature type="transmembrane region" description="Helical" evidence="10">
    <location>
        <begin position="459"/>
        <end position="477"/>
    </location>
</feature>
<dbReference type="InterPro" id="IPR000203">
    <property type="entry name" value="GPS"/>
</dbReference>
<evidence type="ECO:0000256" key="8">
    <source>
        <dbReference type="ARBA" id="ARBA00023180"/>
    </source>
</evidence>
<dbReference type="Gene3D" id="2.60.220.50">
    <property type="match status" value="1"/>
</dbReference>
<dbReference type="InterPro" id="IPR046338">
    <property type="entry name" value="GAIN_dom_sf"/>
</dbReference>
<dbReference type="InterPro" id="IPR000832">
    <property type="entry name" value="GPCR_2_secretin-like"/>
</dbReference>
<dbReference type="PROSITE" id="PS50261">
    <property type="entry name" value="G_PROTEIN_RECEP_F2_4"/>
    <property type="match status" value="1"/>
</dbReference>
<feature type="transmembrane region" description="Helical" evidence="10">
    <location>
        <begin position="394"/>
        <end position="418"/>
    </location>
</feature>
<comment type="similarity">
    <text evidence="2">Belongs to the G-protein coupled receptor 2 family. Adhesion G-protein coupled receptor (ADGR) subfamily.</text>
</comment>
<dbReference type="AlphaFoldDB" id="A0AAN9AP09"/>
<feature type="transmembrane region" description="Helical" evidence="10">
    <location>
        <begin position="498"/>
        <end position="518"/>
    </location>
</feature>
<feature type="transmembrane region" description="Helical" evidence="10">
    <location>
        <begin position="610"/>
        <end position="631"/>
    </location>
</feature>
<feature type="domain" description="GAIN-B" evidence="11">
    <location>
        <begin position="214"/>
        <end position="384"/>
    </location>
</feature>
<dbReference type="EMBL" id="JBAMIC010000024">
    <property type="protein sequence ID" value="KAK7090523.1"/>
    <property type="molecule type" value="Genomic_DNA"/>
</dbReference>
<reference evidence="13 14" key="1">
    <citation type="submission" date="2024-02" db="EMBL/GenBank/DDBJ databases">
        <title>Chromosome-scale genome assembly of the rough periwinkle Littorina saxatilis.</title>
        <authorList>
            <person name="De Jode A."/>
            <person name="Faria R."/>
            <person name="Formenti G."/>
            <person name="Sims Y."/>
            <person name="Smith T.P."/>
            <person name="Tracey A."/>
            <person name="Wood J.M.D."/>
            <person name="Zagrodzka Z.B."/>
            <person name="Johannesson K."/>
            <person name="Butlin R.K."/>
            <person name="Leder E.H."/>
        </authorList>
    </citation>
    <scope>NUCLEOTIDE SEQUENCE [LARGE SCALE GENOMIC DNA]</scope>
    <source>
        <strain evidence="13">Snail1</strain>
        <tissue evidence="13">Muscle</tissue>
    </source>
</reference>
<organism evidence="13 14">
    <name type="scientific">Littorina saxatilis</name>
    <dbReference type="NCBI Taxonomy" id="31220"/>
    <lineage>
        <taxon>Eukaryota</taxon>
        <taxon>Metazoa</taxon>
        <taxon>Spiralia</taxon>
        <taxon>Lophotrochozoa</taxon>
        <taxon>Mollusca</taxon>
        <taxon>Gastropoda</taxon>
        <taxon>Caenogastropoda</taxon>
        <taxon>Littorinimorpha</taxon>
        <taxon>Littorinoidea</taxon>
        <taxon>Littorinidae</taxon>
        <taxon>Littorina</taxon>
    </lineage>
</organism>